<feature type="signal peptide" evidence="1">
    <location>
        <begin position="1"/>
        <end position="27"/>
    </location>
</feature>
<sequence length="74" mass="8168">MNRGAFPSPVSKGLFFNLSLWILPAFREPCVVLKDLEQWQGGRAMRRENAVKRISNQCGSEMGIVCGSVVAVLT</sequence>
<keyword evidence="3" id="KW-1185">Reference proteome</keyword>
<evidence type="ECO:0000313" key="2">
    <source>
        <dbReference type="EMBL" id="GFY70994.1"/>
    </source>
</evidence>
<keyword evidence="1" id="KW-0732">Signal</keyword>
<proteinExistence type="predicted"/>
<dbReference type="Proteomes" id="UP000886998">
    <property type="component" value="Unassembled WGS sequence"/>
</dbReference>
<protein>
    <submittedName>
        <fullName evidence="2">Uncharacterized protein</fullName>
    </submittedName>
</protein>
<evidence type="ECO:0000313" key="3">
    <source>
        <dbReference type="Proteomes" id="UP000886998"/>
    </source>
</evidence>
<comment type="caution">
    <text evidence="2">The sequence shown here is derived from an EMBL/GenBank/DDBJ whole genome shotgun (WGS) entry which is preliminary data.</text>
</comment>
<accession>A0A8X6YK03</accession>
<organism evidence="2 3">
    <name type="scientific">Trichonephila inaurata madagascariensis</name>
    <dbReference type="NCBI Taxonomy" id="2747483"/>
    <lineage>
        <taxon>Eukaryota</taxon>
        <taxon>Metazoa</taxon>
        <taxon>Ecdysozoa</taxon>
        <taxon>Arthropoda</taxon>
        <taxon>Chelicerata</taxon>
        <taxon>Arachnida</taxon>
        <taxon>Araneae</taxon>
        <taxon>Araneomorphae</taxon>
        <taxon>Entelegynae</taxon>
        <taxon>Araneoidea</taxon>
        <taxon>Nephilidae</taxon>
        <taxon>Trichonephila</taxon>
        <taxon>Trichonephila inaurata</taxon>
    </lineage>
</organism>
<evidence type="ECO:0000256" key="1">
    <source>
        <dbReference type="SAM" id="SignalP"/>
    </source>
</evidence>
<name>A0A8X6YK03_9ARAC</name>
<feature type="chain" id="PRO_5036485667" evidence="1">
    <location>
        <begin position="28"/>
        <end position="74"/>
    </location>
</feature>
<reference evidence="2" key="1">
    <citation type="submission" date="2020-08" db="EMBL/GenBank/DDBJ databases">
        <title>Multicomponent nature underlies the extraordinary mechanical properties of spider dragline silk.</title>
        <authorList>
            <person name="Kono N."/>
            <person name="Nakamura H."/>
            <person name="Mori M."/>
            <person name="Yoshida Y."/>
            <person name="Ohtoshi R."/>
            <person name="Malay A.D."/>
            <person name="Moran D.A.P."/>
            <person name="Tomita M."/>
            <person name="Numata K."/>
            <person name="Arakawa K."/>
        </authorList>
    </citation>
    <scope>NUCLEOTIDE SEQUENCE</scope>
</reference>
<gene>
    <name evidence="2" type="ORF">TNIN_283911</name>
</gene>
<dbReference type="EMBL" id="BMAV01018558">
    <property type="protein sequence ID" value="GFY70994.1"/>
    <property type="molecule type" value="Genomic_DNA"/>
</dbReference>
<dbReference type="AlphaFoldDB" id="A0A8X6YK03"/>